<dbReference type="Gene3D" id="3.60.21.10">
    <property type="match status" value="1"/>
</dbReference>
<gene>
    <name evidence="3" type="ORF">MM35RIKEN_02360</name>
</gene>
<feature type="region of interest" description="Disordered" evidence="1">
    <location>
        <begin position="172"/>
        <end position="210"/>
    </location>
</feature>
<dbReference type="RefSeq" id="WP_212818597.1">
    <property type="nucleotide sequence ID" value="NZ_AP023415.1"/>
</dbReference>
<evidence type="ECO:0000256" key="1">
    <source>
        <dbReference type="SAM" id="MobiDB-lite"/>
    </source>
</evidence>
<evidence type="ECO:0000313" key="3">
    <source>
        <dbReference type="EMBL" id="BCK78044.1"/>
    </source>
</evidence>
<dbReference type="SUPFAM" id="SSF56300">
    <property type="entry name" value="Metallo-dependent phosphatases"/>
    <property type="match status" value="1"/>
</dbReference>
<keyword evidence="4" id="KW-1185">Reference proteome</keyword>
<dbReference type="InterPro" id="IPR029052">
    <property type="entry name" value="Metallo-depent_PP-like"/>
</dbReference>
<reference evidence="3" key="1">
    <citation type="submission" date="2020-09" db="EMBL/GenBank/DDBJ databases">
        <title>New species isolated from human feces.</title>
        <authorList>
            <person name="Kitahara M."/>
            <person name="Shigeno Y."/>
            <person name="Shime M."/>
            <person name="Matsumoto Y."/>
            <person name="Nakamura S."/>
            <person name="Motooka D."/>
            <person name="Fukuoka S."/>
            <person name="Nishikawa H."/>
            <person name="Benno Y."/>
        </authorList>
    </citation>
    <scope>NUCLEOTIDE SEQUENCE</scope>
    <source>
        <strain evidence="3">MM35</strain>
    </source>
</reference>
<keyword evidence="3" id="KW-0378">Hydrolase</keyword>
<evidence type="ECO:0000259" key="2">
    <source>
        <dbReference type="Pfam" id="PF00149"/>
    </source>
</evidence>
<dbReference type="AlphaFoldDB" id="A0A810PPZ7"/>
<accession>A0A810PPZ7</accession>
<dbReference type="GO" id="GO:0016787">
    <property type="term" value="F:hydrolase activity"/>
    <property type="evidence" value="ECO:0007669"/>
    <property type="project" value="UniProtKB-KW"/>
</dbReference>
<feature type="domain" description="Calcineurin-like phosphoesterase" evidence="2">
    <location>
        <begin position="4"/>
        <end position="128"/>
    </location>
</feature>
<protein>
    <submittedName>
        <fullName evidence="3">Hydrolase</fullName>
    </submittedName>
</protein>
<name>A0A810PPZ7_9FIRM</name>
<dbReference type="Proteomes" id="UP000681343">
    <property type="component" value="Chromosome"/>
</dbReference>
<dbReference type="Pfam" id="PF00149">
    <property type="entry name" value="Metallophos"/>
    <property type="match status" value="1"/>
</dbReference>
<organism evidence="3 4">
    <name type="scientific">Vescimonas fastidiosa</name>
    <dbReference type="NCBI Taxonomy" id="2714353"/>
    <lineage>
        <taxon>Bacteria</taxon>
        <taxon>Bacillati</taxon>
        <taxon>Bacillota</taxon>
        <taxon>Clostridia</taxon>
        <taxon>Eubacteriales</taxon>
        <taxon>Oscillospiraceae</taxon>
        <taxon>Vescimonas</taxon>
    </lineage>
</organism>
<dbReference type="InterPro" id="IPR004843">
    <property type="entry name" value="Calcineurin-like_PHP"/>
</dbReference>
<proteinExistence type="predicted"/>
<dbReference type="EMBL" id="AP023415">
    <property type="protein sequence ID" value="BCK78044.1"/>
    <property type="molecule type" value="Genomic_DNA"/>
</dbReference>
<sequence>MIFYTADLHFHYKPFLPGRPFASVEEMDEAMIRLWNETVTDKDTVYVVGDVGYNGGYVPGDALGRLQGRKHLIRGNHDTGFENAPKLFDYFETVTDFNEIDDGETHILLCHYPILYRKRGYMIHGHLHQARGPEYDILRQMPRMLNAGVDVNFYRPVTLAQLVENNRAFYSGENDALIPPPPPRRREGEGLLPGKPDFRPLPTRPDSEEN</sequence>
<dbReference type="KEGG" id="vfa:MM35RIKEN_02360"/>
<evidence type="ECO:0000313" key="4">
    <source>
        <dbReference type="Proteomes" id="UP000681343"/>
    </source>
</evidence>